<dbReference type="EMBL" id="BPLR01013737">
    <property type="protein sequence ID" value="GIY63416.1"/>
    <property type="molecule type" value="Genomic_DNA"/>
</dbReference>
<name>A0AAV4UZU5_CAEEX</name>
<reference evidence="2 3" key="1">
    <citation type="submission" date="2021-06" db="EMBL/GenBank/DDBJ databases">
        <title>Caerostris extrusa draft genome.</title>
        <authorList>
            <person name="Kono N."/>
            <person name="Arakawa K."/>
        </authorList>
    </citation>
    <scope>NUCLEOTIDE SEQUENCE [LARGE SCALE GENOMIC DNA]</scope>
</reference>
<gene>
    <name evidence="2" type="primary">AVEN_67443_1</name>
    <name evidence="2" type="ORF">CEXT_268281</name>
</gene>
<dbReference type="Proteomes" id="UP001054945">
    <property type="component" value="Unassembled WGS sequence"/>
</dbReference>
<evidence type="ECO:0000313" key="3">
    <source>
        <dbReference type="Proteomes" id="UP001054945"/>
    </source>
</evidence>
<evidence type="ECO:0000256" key="1">
    <source>
        <dbReference type="SAM" id="SignalP"/>
    </source>
</evidence>
<dbReference type="AlphaFoldDB" id="A0AAV4UZU5"/>
<evidence type="ECO:0000313" key="2">
    <source>
        <dbReference type="EMBL" id="GIY63416.1"/>
    </source>
</evidence>
<keyword evidence="3" id="KW-1185">Reference proteome</keyword>
<keyword evidence="1" id="KW-0732">Signal</keyword>
<feature type="chain" id="PRO_5043831392" evidence="1">
    <location>
        <begin position="22"/>
        <end position="119"/>
    </location>
</feature>
<sequence length="119" mass="13091">MKEAIFIACSLVIVFSAAVSAKDLCPPPSLIQPCKCTSGYTPVTYECSNLTSQETMEKVFKKSLDYPVNALDLVNSIFMCVPVSPLNSKEVSILSINHCTMASLLNRTLPNQTDWRQSL</sequence>
<comment type="caution">
    <text evidence="2">The sequence shown here is derived from an EMBL/GenBank/DDBJ whole genome shotgun (WGS) entry which is preliminary data.</text>
</comment>
<proteinExistence type="predicted"/>
<feature type="signal peptide" evidence="1">
    <location>
        <begin position="1"/>
        <end position="21"/>
    </location>
</feature>
<accession>A0AAV4UZU5</accession>
<protein>
    <submittedName>
        <fullName evidence="2">Uncharacterized protein</fullName>
    </submittedName>
</protein>
<organism evidence="2 3">
    <name type="scientific">Caerostris extrusa</name>
    <name type="common">Bark spider</name>
    <name type="synonym">Caerostris bankana</name>
    <dbReference type="NCBI Taxonomy" id="172846"/>
    <lineage>
        <taxon>Eukaryota</taxon>
        <taxon>Metazoa</taxon>
        <taxon>Ecdysozoa</taxon>
        <taxon>Arthropoda</taxon>
        <taxon>Chelicerata</taxon>
        <taxon>Arachnida</taxon>
        <taxon>Araneae</taxon>
        <taxon>Araneomorphae</taxon>
        <taxon>Entelegynae</taxon>
        <taxon>Araneoidea</taxon>
        <taxon>Araneidae</taxon>
        <taxon>Caerostris</taxon>
    </lineage>
</organism>